<evidence type="ECO:0000256" key="1">
    <source>
        <dbReference type="SAM" id="Coils"/>
    </source>
</evidence>
<sequence>MDLEKERDQLEKASKDIYIRQKELDTQLAEFEGQKESLNSMKKDLAAKQKELAQLNAEYKAKNKMLKDVEGKISDLDGPMEMANSIEQLQKLNKELESQLKNKGASQVELQQAKDDLQDLQVAHRREIQQLKEQNQETEERLKEKCSKVIHERDTFKKLLGNNTVELENLKTVLTATQQKLEEASEEWEEKVRIEKARAKDAIKKQSQIEIQLGQLSDKLSEEIDLRKIAEKEVGDLQEAMKKKDKKFAASKASYESEIEDLREQLRESNKFERVLEREKLTHNEILSDRDSKIGKLEDRIRTLKSKLAESESLRKELEEKLSQKTTDHTTELKDLQVKLYSQTEEFKQKNKLLQESKSKFKQEAQRIQKEKDIQEQVFKESEKNYKENLKDLREKKQKAETDLMLKNDQMVAQKQKHIEKTNRLNNKITNLEQKQEILEQDLAHSKSDLKRQARKHQTEIDDLTESLKSAAKKLTKASNLASKYKSARDEAELQIMKLETELKATKTLLTERNRECKEVSAANETLESKNARLRKEIITAVKERNDADTLARDKKFSSNIKAQKIKVLKKQIRKKKRNKLVASQAKLDKDTDYLDKEYALSGMNNDIQSNMGLSNVKSHRVLPQGLSKLSAYKGEESDSGVSDINEDDYYDSQFERDNKDVHLPKILGRTPNMPTSPSLAGSRRSSAKGKGNVYKSWMPEDDELKMIE</sequence>
<evidence type="ECO:0000313" key="4">
    <source>
        <dbReference type="Proteomes" id="UP001295684"/>
    </source>
</evidence>
<feature type="region of interest" description="Disordered" evidence="2">
    <location>
        <begin position="661"/>
        <end position="709"/>
    </location>
</feature>
<dbReference type="Gene3D" id="1.10.287.1490">
    <property type="match status" value="1"/>
</dbReference>
<dbReference type="AlphaFoldDB" id="A0AAD2DBQ0"/>
<feature type="compositionally biased region" description="Acidic residues" evidence="2">
    <location>
        <begin position="700"/>
        <end position="709"/>
    </location>
</feature>
<dbReference type="Proteomes" id="UP001295684">
    <property type="component" value="Unassembled WGS sequence"/>
</dbReference>
<proteinExistence type="predicted"/>
<keyword evidence="4" id="KW-1185">Reference proteome</keyword>
<name>A0AAD2DBQ0_EUPCR</name>
<reference evidence="3" key="1">
    <citation type="submission" date="2023-07" db="EMBL/GenBank/DDBJ databases">
        <authorList>
            <consortium name="AG Swart"/>
            <person name="Singh M."/>
            <person name="Singh A."/>
            <person name="Seah K."/>
            <person name="Emmerich C."/>
        </authorList>
    </citation>
    <scope>NUCLEOTIDE SEQUENCE</scope>
    <source>
        <strain evidence="3">DP1</strain>
    </source>
</reference>
<organism evidence="3 4">
    <name type="scientific">Euplotes crassus</name>
    <dbReference type="NCBI Taxonomy" id="5936"/>
    <lineage>
        <taxon>Eukaryota</taxon>
        <taxon>Sar</taxon>
        <taxon>Alveolata</taxon>
        <taxon>Ciliophora</taxon>
        <taxon>Intramacronucleata</taxon>
        <taxon>Spirotrichea</taxon>
        <taxon>Hypotrichia</taxon>
        <taxon>Euplotida</taxon>
        <taxon>Euplotidae</taxon>
        <taxon>Moneuplotes</taxon>
    </lineage>
</organism>
<comment type="caution">
    <text evidence="3">The sequence shown here is derived from an EMBL/GenBank/DDBJ whole genome shotgun (WGS) entry which is preliminary data.</text>
</comment>
<evidence type="ECO:0000313" key="3">
    <source>
        <dbReference type="EMBL" id="CAI2386885.1"/>
    </source>
</evidence>
<dbReference type="EMBL" id="CAMPGE010029418">
    <property type="protein sequence ID" value="CAI2386885.1"/>
    <property type="molecule type" value="Genomic_DNA"/>
</dbReference>
<protein>
    <submittedName>
        <fullName evidence="3">Uncharacterized protein</fullName>
    </submittedName>
</protein>
<evidence type="ECO:0000256" key="2">
    <source>
        <dbReference type="SAM" id="MobiDB-lite"/>
    </source>
</evidence>
<keyword evidence="1" id="KW-0175">Coiled coil</keyword>
<gene>
    <name evidence="3" type="ORF">ECRASSUSDP1_LOCUS28510</name>
</gene>
<accession>A0AAD2DBQ0</accession>
<feature type="coiled-coil region" evidence="1">
    <location>
        <begin position="21"/>
        <end position="544"/>
    </location>
</feature>